<protein>
    <recommendedName>
        <fullName evidence="3">CCHC-type domain-containing protein</fullName>
    </recommendedName>
</protein>
<feature type="domain" description="CCHC-type" evidence="3">
    <location>
        <begin position="161"/>
        <end position="177"/>
    </location>
</feature>
<sequence>MALSTKFAIKNLCGLDDYSTWKFAIKMILIKEKLFTFTTKYPDSNNSTAIEKDQEALALICLHVEPTLYAITLMNALLDEKLENHSSMHQYVAAVMSLAQKLKDIATGFDDDLVAVVLLRGLPEEYRPMRMALEHSADSALAVSKSKKRNGNNDKNMTKVKCFKCGKKGHKKPDCPEGRIASTTSKSKDFVSRKWMDGHFKGKLLAAASEVSGIYKLEGCQVVVDGAALASVQAAAISENPSQLVDSGDKGAEIIWELSRVEGQSGSSPVSAEASQELSSTDEAEVYEDAEVESGETADSGAHNIVVDNVESEETSDRGESNEERLISKILDEYGMADCKAVKTPMEIDFHKALAEGEGGYQIIVV</sequence>
<dbReference type="GO" id="GO:0003676">
    <property type="term" value="F:nucleic acid binding"/>
    <property type="evidence" value="ECO:0007669"/>
    <property type="project" value="InterPro"/>
</dbReference>
<evidence type="ECO:0000313" key="4">
    <source>
        <dbReference type="EMBL" id="PCG73000.1"/>
    </source>
</evidence>
<keyword evidence="1" id="KW-0863">Zinc-finger</keyword>
<keyword evidence="1" id="KW-0479">Metal-binding</keyword>
<feature type="compositionally biased region" description="Polar residues" evidence="2">
    <location>
        <begin position="264"/>
        <end position="279"/>
    </location>
</feature>
<dbReference type="STRING" id="7102.A0A2A4JNL2"/>
<evidence type="ECO:0000259" key="3">
    <source>
        <dbReference type="PROSITE" id="PS50158"/>
    </source>
</evidence>
<dbReference type="InterPro" id="IPR001878">
    <property type="entry name" value="Znf_CCHC"/>
</dbReference>
<name>A0A2A4JNL2_HELVI</name>
<reference evidence="4" key="1">
    <citation type="submission" date="2017-09" db="EMBL/GenBank/DDBJ databases">
        <title>Contemporary evolution of a Lepidopteran species, Heliothis virescens, in response to modern agricultural practices.</title>
        <authorList>
            <person name="Fritz M.L."/>
            <person name="Deyonke A.M."/>
            <person name="Papanicolaou A."/>
            <person name="Micinski S."/>
            <person name="Westbrook J."/>
            <person name="Gould F."/>
        </authorList>
    </citation>
    <scope>NUCLEOTIDE SEQUENCE [LARGE SCALE GENOMIC DNA]</scope>
    <source>
        <strain evidence="4">HvINT-</strain>
        <tissue evidence="4">Whole body</tissue>
    </source>
</reference>
<feature type="region of interest" description="Disordered" evidence="2">
    <location>
        <begin position="264"/>
        <end position="323"/>
    </location>
</feature>
<dbReference type="AlphaFoldDB" id="A0A2A4JNL2"/>
<accession>A0A2A4JNL2</accession>
<dbReference type="PROSITE" id="PS50158">
    <property type="entry name" value="ZF_CCHC"/>
    <property type="match status" value="1"/>
</dbReference>
<dbReference type="SUPFAM" id="SSF57756">
    <property type="entry name" value="Retrovirus zinc finger-like domains"/>
    <property type="match status" value="1"/>
</dbReference>
<dbReference type="Pfam" id="PF14223">
    <property type="entry name" value="Retrotran_gag_2"/>
    <property type="match status" value="1"/>
</dbReference>
<dbReference type="Pfam" id="PF00098">
    <property type="entry name" value="zf-CCHC"/>
    <property type="match status" value="1"/>
</dbReference>
<proteinExistence type="predicted"/>
<evidence type="ECO:0000256" key="1">
    <source>
        <dbReference type="PROSITE-ProRule" id="PRU00047"/>
    </source>
</evidence>
<keyword evidence="1" id="KW-0862">Zinc</keyword>
<dbReference type="InterPro" id="IPR036875">
    <property type="entry name" value="Znf_CCHC_sf"/>
</dbReference>
<gene>
    <name evidence="4" type="ORF">B5V51_251</name>
</gene>
<organism evidence="4">
    <name type="scientific">Heliothis virescens</name>
    <name type="common">Tobacco budworm moth</name>
    <dbReference type="NCBI Taxonomy" id="7102"/>
    <lineage>
        <taxon>Eukaryota</taxon>
        <taxon>Metazoa</taxon>
        <taxon>Ecdysozoa</taxon>
        <taxon>Arthropoda</taxon>
        <taxon>Hexapoda</taxon>
        <taxon>Insecta</taxon>
        <taxon>Pterygota</taxon>
        <taxon>Neoptera</taxon>
        <taxon>Endopterygota</taxon>
        <taxon>Lepidoptera</taxon>
        <taxon>Glossata</taxon>
        <taxon>Ditrysia</taxon>
        <taxon>Noctuoidea</taxon>
        <taxon>Noctuidae</taxon>
        <taxon>Heliothinae</taxon>
        <taxon>Heliothis</taxon>
    </lineage>
</organism>
<dbReference type="Gene3D" id="4.10.60.10">
    <property type="entry name" value="Zinc finger, CCHC-type"/>
    <property type="match status" value="1"/>
</dbReference>
<dbReference type="GO" id="GO:0008270">
    <property type="term" value="F:zinc ion binding"/>
    <property type="evidence" value="ECO:0007669"/>
    <property type="project" value="UniProtKB-KW"/>
</dbReference>
<dbReference type="EMBL" id="NWSH01001034">
    <property type="protein sequence ID" value="PCG73000.1"/>
    <property type="molecule type" value="Genomic_DNA"/>
</dbReference>
<evidence type="ECO:0000256" key="2">
    <source>
        <dbReference type="SAM" id="MobiDB-lite"/>
    </source>
</evidence>
<feature type="compositionally biased region" description="Acidic residues" evidence="2">
    <location>
        <begin position="280"/>
        <end position="296"/>
    </location>
</feature>
<dbReference type="SMART" id="SM00343">
    <property type="entry name" value="ZnF_C2HC"/>
    <property type="match status" value="1"/>
</dbReference>
<comment type="caution">
    <text evidence="4">The sequence shown here is derived from an EMBL/GenBank/DDBJ whole genome shotgun (WGS) entry which is preliminary data.</text>
</comment>